<keyword evidence="4" id="KW-1185">Reference proteome</keyword>
<dbReference type="EMBL" id="KL197714">
    <property type="protein sequence ID" value="KDQ60004.1"/>
    <property type="molecule type" value="Genomic_DNA"/>
</dbReference>
<feature type="region of interest" description="Disordered" evidence="1">
    <location>
        <begin position="287"/>
        <end position="356"/>
    </location>
</feature>
<evidence type="ECO:0000256" key="2">
    <source>
        <dbReference type="SAM" id="Phobius"/>
    </source>
</evidence>
<keyword evidence="2" id="KW-0472">Membrane</keyword>
<gene>
    <name evidence="3" type="ORF">JAAARDRAFT_191439</name>
</gene>
<dbReference type="Pfam" id="PF15496">
    <property type="entry name" value="DUF4646"/>
    <property type="match status" value="1"/>
</dbReference>
<reference evidence="4" key="1">
    <citation type="journal article" date="2014" name="Proc. Natl. Acad. Sci. U.S.A.">
        <title>Extensive sampling of basidiomycete genomes demonstrates inadequacy of the white-rot/brown-rot paradigm for wood decay fungi.</title>
        <authorList>
            <person name="Riley R."/>
            <person name="Salamov A.A."/>
            <person name="Brown D.W."/>
            <person name="Nagy L.G."/>
            <person name="Floudas D."/>
            <person name="Held B.W."/>
            <person name="Levasseur A."/>
            <person name="Lombard V."/>
            <person name="Morin E."/>
            <person name="Otillar R."/>
            <person name="Lindquist E.A."/>
            <person name="Sun H."/>
            <person name="LaButti K.M."/>
            <person name="Schmutz J."/>
            <person name="Jabbour D."/>
            <person name="Luo H."/>
            <person name="Baker S.E."/>
            <person name="Pisabarro A.G."/>
            <person name="Walton J.D."/>
            <person name="Blanchette R.A."/>
            <person name="Henrissat B."/>
            <person name="Martin F."/>
            <person name="Cullen D."/>
            <person name="Hibbett D.S."/>
            <person name="Grigoriev I.V."/>
        </authorList>
    </citation>
    <scope>NUCLEOTIDE SEQUENCE [LARGE SCALE GENOMIC DNA]</scope>
    <source>
        <strain evidence="4">MUCL 33604</strain>
    </source>
</reference>
<dbReference type="AlphaFoldDB" id="A0A067PZ88"/>
<evidence type="ECO:0000313" key="3">
    <source>
        <dbReference type="EMBL" id="KDQ60004.1"/>
    </source>
</evidence>
<feature type="compositionally biased region" description="Basic and acidic residues" evidence="1">
    <location>
        <begin position="425"/>
        <end position="451"/>
    </location>
</feature>
<dbReference type="HOGENOM" id="CLU_601379_0_0_1"/>
<dbReference type="STRING" id="933084.A0A067PZ88"/>
<protein>
    <submittedName>
        <fullName evidence="3">Uncharacterized protein</fullName>
    </submittedName>
</protein>
<dbReference type="Proteomes" id="UP000027265">
    <property type="component" value="Unassembled WGS sequence"/>
</dbReference>
<feature type="compositionally biased region" description="Polar residues" evidence="1">
    <location>
        <begin position="1"/>
        <end position="12"/>
    </location>
</feature>
<proteinExistence type="predicted"/>
<dbReference type="OrthoDB" id="5314275at2759"/>
<evidence type="ECO:0000313" key="4">
    <source>
        <dbReference type="Proteomes" id="UP000027265"/>
    </source>
</evidence>
<organism evidence="3 4">
    <name type="scientific">Jaapia argillacea MUCL 33604</name>
    <dbReference type="NCBI Taxonomy" id="933084"/>
    <lineage>
        <taxon>Eukaryota</taxon>
        <taxon>Fungi</taxon>
        <taxon>Dikarya</taxon>
        <taxon>Basidiomycota</taxon>
        <taxon>Agaricomycotina</taxon>
        <taxon>Agaricomycetes</taxon>
        <taxon>Agaricomycetidae</taxon>
        <taxon>Jaapiales</taxon>
        <taxon>Jaapiaceae</taxon>
        <taxon>Jaapia</taxon>
    </lineage>
</organism>
<feature type="compositionally biased region" description="Basic and acidic residues" evidence="1">
    <location>
        <begin position="93"/>
        <end position="110"/>
    </location>
</feature>
<feature type="compositionally biased region" description="Pro residues" evidence="1">
    <location>
        <begin position="133"/>
        <end position="145"/>
    </location>
</feature>
<feature type="transmembrane region" description="Helical" evidence="2">
    <location>
        <begin position="223"/>
        <end position="246"/>
    </location>
</feature>
<keyword evidence="2" id="KW-1133">Transmembrane helix</keyword>
<feature type="compositionally biased region" description="Low complexity" evidence="1">
    <location>
        <begin position="331"/>
        <end position="349"/>
    </location>
</feature>
<dbReference type="InterPro" id="IPR028018">
    <property type="entry name" value="DUF4646"/>
</dbReference>
<feature type="compositionally biased region" description="Polar residues" evidence="1">
    <location>
        <begin position="46"/>
        <end position="58"/>
    </location>
</feature>
<accession>A0A067PZ88</accession>
<feature type="compositionally biased region" description="Polar residues" evidence="1">
    <location>
        <begin position="316"/>
        <end position="330"/>
    </location>
</feature>
<evidence type="ECO:0000256" key="1">
    <source>
        <dbReference type="SAM" id="MobiDB-lite"/>
    </source>
</evidence>
<feature type="region of interest" description="Disordered" evidence="1">
    <location>
        <begin position="1"/>
        <end position="145"/>
    </location>
</feature>
<dbReference type="InParanoid" id="A0A067PZ88"/>
<keyword evidence="2" id="KW-0812">Transmembrane</keyword>
<feature type="compositionally biased region" description="Basic and acidic residues" evidence="1">
    <location>
        <begin position="361"/>
        <end position="375"/>
    </location>
</feature>
<name>A0A067PZ88_9AGAM</name>
<feature type="region of interest" description="Disordered" evidence="1">
    <location>
        <begin position="425"/>
        <end position="454"/>
    </location>
</feature>
<feature type="region of interest" description="Disordered" evidence="1">
    <location>
        <begin position="361"/>
        <end position="380"/>
    </location>
</feature>
<sequence length="464" mass="50089">MTQLSAPTSSKSPADDLYLNSEHPSPQAPVFPTPSVGGDQQDLAASLQNLSVTGSPNVNAYAPPPGPPPSQAHVETPPSYDTLGINQPTPTHPTDEKRGSEWVDEKEQVPRDAPFGAGPPPPPQSQEFYPMSSQPPPTYLPQPPSFSRPVPPYLPYMPFAPMTIYANGRHLSSGFPTTLPLAVSPEAHPFATHDIQELDWVSFLGSLKEAGTLKGGEKFVGSALVLGIAGGLTFGIAGGVTGVIVGKAMHYRMMKKKCLAVGELINIWNQVFFHPRKMEVVLAKGPERLSGPGGQGLPPDWDVESRKVGGGCGHSRTASTLSAEGSNLRRTSTGSSTASSSSSSSSSSSDVDPGTRATLKAEKKAMRAEHKETKRALKHQHKALKHAIKAQGPISSIDEEQMKKQAKAESKEIKEALKVQCKESRELRKAEERVRKEARREEKGKRKEERRRGRKFRLVVVSIA</sequence>